<reference evidence="2" key="1">
    <citation type="submission" date="2023-03" db="EMBL/GenBank/DDBJ databases">
        <title>Massive genome expansion in bonnet fungi (Mycena s.s.) driven by repeated elements and novel gene families across ecological guilds.</title>
        <authorList>
            <consortium name="Lawrence Berkeley National Laboratory"/>
            <person name="Harder C.B."/>
            <person name="Miyauchi S."/>
            <person name="Viragh M."/>
            <person name="Kuo A."/>
            <person name="Thoen E."/>
            <person name="Andreopoulos B."/>
            <person name="Lu D."/>
            <person name="Skrede I."/>
            <person name="Drula E."/>
            <person name="Henrissat B."/>
            <person name="Morin E."/>
            <person name="Kohler A."/>
            <person name="Barry K."/>
            <person name="LaButti K."/>
            <person name="Morin E."/>
            <person name="Salamov A."/>
            <person name="Lipzen A."/>
            <person name="Mereny Z."/>
            <person name="Hegedus B."/>
            <person name="Baldrian P."/>
            <person name="Stursova M."/>
            <person name="Weitz H."/>
            <person name="Taylor A."/>
            <person name="Grigoriev I.V."/>
            <person name="Nagy L.G."/>
            <person name="Martin F."/>
            <person name="Kauserud H."/>
        </authorList>
    </citation>
    <scope>NUCLEOTIDE SEQUENCE</scope>
    <source>
        <strain evidence="2">CBHHK067</strain>
    </source>
</reference>
<dbReference type="Proteomes" id="UP001221757">
    <property type="component" value="Unassembled WGS sequence"/>
</dbReference>
<evidence type="ECO:0000313" key="3">
    <source>
        <dbReference type="Proteomes" id="UP001221757"/>
    </source>
</evidence>
<feature type="compositionally biased region" description="Acidic residues" evidence="1">
    <location>
        <begin position="394"/>
        <end position="409"/>
    </location>
</feature>
<gene>
    <name evidence="2" type="ORF">B0H17DRAFT_1146057</name>
</gene>
<evidence type="ECO:0000256" key="1">
    <source>
        <dbReference type="SAM" id="MobiDB-lite"/>
    </source>
</evidence>
<dbReference type="AlphaFoldDB" id="A0AAD7CPQ2"/>
<evidence type="ECO:0000313" key="2">
    <source>
        <dbReference type="EMBL" id="KAJ7657030.1"/>
    </source>
</evidence>
<dbReference type="EMBL" id="JARKIE010000295">
    <property type="protein sequence ID" value="KAJ7657030.1"/>
    <property type="molecule type" value="Genomic_DNA"/>
</dbReference>
<protein>
    <submittedName>
        <fullName evidence="2">Uncharacterized protein</fullName>
    </submittedName>
</protein>
<feature type="region of interest" description="Disordered" evidence="1">
    <location>
        <begin position="364"/>
        <end position="422"/>
    </location>
</feature>
<feature type="compositionally biased region" description="Basic residues" evidence="1">
    <location>
        <begin position="377"/>
        <end position="390"/>
    </location>
</feature>
<comment type="caution">
    <text evidence="2">The sequence shown here is derived from an EMBL/GenBank/DDBJ whole genome shotgun (WGS) entry which is preliminary data.</text>
</comment>
<name>A0AAD7CPQ2_MYCRO</name>
<organism evidence="2 3">
    <name type="scientific">Mycena rosella</name>
    <name type="common">Pink bonnet</name>
    <name type="synonym">Agaricus rosellus</name>
    <dbReference type="NCBI Taxonomy" id="1033263"/>
    <lineage>
        <taxon>Eukaryota</taxon>
        <taxon>Fungi</taxon>
        <taxon>Dikarya</taxon>
        <taxon>Basidiomycota</taxon>
        <taxon>Agaricomycotina</taxon>
        <taxon>Agaricomycetes</taxon>
        <taxon>Agaricomycetidae</taxon>
        <taxon>Agaricales</taxon>
        <taxon>Marasmiineae</taxon>
        <taxon>Mycenaceae</taxon>
        <taxon>Mycena</taxon>
    </lineage>
</organism>
<accession>A0AAD7CPQ2</accession>
<keyword evidence="3" id="KW-1185">Reference proteome</keyword>
<proteinExistence type="predicted"/>
<sequence length="439" mass="49531">MARFTLSTTHDSRHPTKQVQILRSRVSRPKGSLTEAQLATCLLQIAECKAKCCRLEQDVDDFYMTCDELIKTLAEKHCCKVEYITGLLMNSSQFKATRKITLRNVVAHDIHLQANERDEKMTLEEINAAVDCAMLQPRSKEEGSHLKKQLDKKHTLCRVGLCENNLSASADARSVVARIQDEIMTLYECTGTRCIALFTRGHVDDGFIPTYAESGGSMDFFIQATKTSGIDFLRMYEQWSCIQDQAPQSLETLNTICHDVSPGPAAHRNPTSCVSFAWRDITKQLYIEDITKSKDLSMSYTNYLIKIQLQQEVKLVGRPDHIPFVNPSKLGTIDRMRTIRDGLRSGSIHWVRLKAHELTEVKQEVERGRKDGTLMSTRKKHADAGKKRKNATPEESEDEDDEEQDEDSEELPRSAGVPTIAGAPFADFSEWLAKMACAP</sequence>